<evidence type="ECO:0000256" key="3">
    <source>
        <dbReference type="ARBA" id="ARBA00022475"/>
    </source>
</evidence>
<name>A0A146G985_TERSA</name>
<keyword evidence="3" id="KW-1003">Cell membrane</keyword>
<evidence type="ECO:0000256" key="7">
    <source>
        <dbReference type="SAM" id="Phobius"/>
    </source>
</evidence>
<dbReference type="PANTHER" id="PTHR43663">
    <property type="entry name" value="CHROMATE TRANSPORT PROTEIN-RELATED"/>
    <property type="match status" value="1"/>
</dbReference>
<dbReference type="PANTHER" id="PTHR43663:SF1">
    <property type="entry name" value="CHROMATE TRANSPORTER"/>
    <property type="match status" value="1"/>
</dbReference>
<accession>A0A146G985</accession>
<dbReference type="InterPro" id="IPR052518">
    <property type="entry name" value="CHR_Transporter"/>
</dbReference>
<evidence type="ECO:0000256" key="2">
    <source>
        <dbReference type="ARBA" id="ARBA00005262"/>
    </source>
</evidence>
<feature type="transmembrane region" description="Helical" evidence="7">
    <location>
        <begin position="84"/>
        <end position="107"/>
    </location>
</feature>
<evidence type="ECO:0000256" key="5">
    <source>
        <dbReference type="ARBA" id="ARBA00022989"/>
    </source>
</evidence>
<evidence type="ECO:0000256" key="1">
    <source>
        <dbReference type="ARBA" id="ARBA00004651"/>
    </source>
</evidence>
<dbReference type="GO" id="GO:0015109">
    <property type="term" value="F:chromate transmembrane transporter activity"/>
    <property type="evidence" value="ECO:0007669"/>
    <property type="project" value="InterPro"/>
</dbReference>
<dbReference type="InParanoid" id="A0A146G985"/>
<keyword evidence="5 7" id="KW-1133">Transmembrane helix</keyword>
<feature type="transmembrane region" description="Helical" evidence="7">
    <location>
        <begin position="141"/>
        <end position="157"/>
    </location>
</feature>
<dbReference type="EMBL" id="BDCO01000002">
    <property type="protein sequence ID" value="GAT33166.1"/>
    <property type="molecule type" value="Genomic_DNA"/>
</dbReference>
<keyword evidence="9" id="KW-1185">Reference proteome</keyword>
<gene>
    <name evidence="8" type="ORF">TSACC_21575</name>
</gene>
<comment type="subcellular location">
    <subcellularLocation>
        <location evidence="1">Cell membrane</location>
        <topology evidence="1">Multi-pass membrane protein</topology>
    </subcellularLocation>
</comment>
<dbReference type="AlphaFoldDB" id="A0A146G985"/>
<evidence type="ECO:0000256" key="4">
    <source>
        <dbReference type="ARBA" id="ARBA00022692"/>
    </source>
</evidence>
<evidence type="ECO:0000256" key="6">
    <source>
        <dbReference type="ARBA" id="ARBA00023136"/>
    </source>
</evidence>
<keyword evidence="6 7" id="KW-0472">Membrane</keyword>
<dbReference type="OrthoDB" id="9027281at2"/>
<comment type="caution">
    <text evidence="8">The sequence shown here is derived from an EMBL/GenBank/DDBJ whole genome shotgun (WGS) entry which is preliminary data.</text>
</comment>
<evidence type="ECO:0000313" key="8">
    <source>
        <dbReference type="EMBL" id="GAT33166.1"/>
    </source>
</evidence>
<dbReference type="Proteomes" id="UP000076023">
    <property type="component" value="Unassembled WGS sequence"/>
</dbReference>
<sequence>MSEAVAETPSISLLDLAFTFNHIALASFGGGLSAWSREVLVVEKKWMGEEEFLSAVTMCRILPGANQVNLAVFVGTKMRGIPGAISAIIGLTTIPVVLILILGYAYFKFHEVPALQGVLRGATAAAVALTLSMAVKTGKKCLGSVVAVALFLGAFLLNGLIRFPLLGTVALIGPLALLWAWPKPAKK</sequence>
<feature type="transmembrane region" description="Helical" evidence="7">
    <location>
        <begin position="163"/>
        <end position="181"/>
    </location>
</feature>
<proteinExistence type="inferred from homology"/>
<keyword evidence="4 7" id="KW-0812">Transmembrane</keyword>
<dbReference type="STRING" id="690879.TSACC_21575"/>
<dbReference type="Pfam" id="PF02417">
    <property type="entry name" value="Chromate_transp"/>
    <property type="match status" value="1"/>
</dbReference>
<reference evidence="9" key="1">
    <citation type="journal article" date="2017" name="Genome Announc.">
        <title>Draft Genome Sequence of Terrimicrobium sacchariphilum NM-5T, a Facultative Anaerobic Soil Bacterium of the Class Spartobacteria.</title>
        <authorList>
            <person name="Qiu Y.L."/>
            <person name="Tourlousse D.M."/>
            <person name="Matsuura N."/>
            <person name="Ohashi A."/>
            <person name="Sekiguchi Y."/>
        </authorList>
    </citation>
    <scope>NUCLEOTIDE SEQUENCE [LARGE SCALE GENOMIC DNA]</scope>
    <source>
        <strain evidence="9">NM-5</strain>
    </source>
</reference>
<organism evidence="8 9">
    <name type="scientific">Terrimicrobium sacchariphilum</name>
    <dbReference type="NCBI Taxonomy" id="690879"/>
    <lineage>
        <taxon>Bacteria</taxon>
        <taxon>Pseudomonadati</taxon>
        <taxon>Verrucomicrobiota</taxon>
        <taxon>Terrimicrobiia</taxon>
        <taxon>Terrimicrobiales</taxon>
        <taxon>Terrimicrobiaceae</taxon>
        <taxon>Terrimicrobium</taxon>
    </lineage>
</organism>
<feature type="transmembrane region" description="Helical" evidence="7">
    <location>
        <begin position="113"/>
        <end position="134"/>
    </location>
</feature>
<dbReference type="RefSeq" id="WP_075078931.1">
    <property type="nucleotide sequence ID" value="NZ_BDCO01000002.1"/>
</dbReference>
<comment type="similarity">
    <text evidence="2">Belongs to the chromate ion transporter (CHR) (TC 2.A.51) family.</text>
</comment>
<evidence type="ECO:0000313" key="9">
    <source>
        <dbReference type="Proteomes" id="UP000076023"/>
    </source>
</evidence>
<dbReference type="InterPro" id="IPR003370">
    <property type="entry name" value="Chromate_transpt"/>
</dbReference>
<dbReference type="GO" id="GO:0005886">
    <property type="term" value="C:plasma membrane"/>
    <property type="evidence" value="ECO:0007669"/>
    <property type="project" value="UniProtKB-SubCell"/>
</dbReference>
<protein>
    <submittedName>
        <fullName evidence="8">Chromate transporter</fullName>
    </submittedName>
</protein>